<dbReference type="PANTHER" id="PTHR30329">
    <property type="entry name" value="STATOR ELEMENT OF FLAGELLAR MOTOR COMPLEX"/>
    <property type="match status" value="1"/>
</dbReference>
<evidence type="ECO:0000313" key="8">
    <source>
        <dbReference type="Proteomes" id="UP000198324"/>
    </source>
</evidence>
<organism evidence="7 8">
    <name type="scientific">Humidesulfovibrio mexicanus</name>
    <dbReference type="NCBI Taxonomy" id="147047"/>
    <lineage>
        <taxon>Bacteria</taxon>
        <taxon>Pseudomonadati</taxon>
        <taxon>Thermodesulfobacteriota</taxon>
        <taxon>Desulfovibrionia</taxon>
        <taxon>Desulfovibrionales</taxon>
        <taxon>Desulfovibrionaceae</taxon>
        <taxon>Humidesulfovibrio</taxon>
    </lineage>
</organism>
<dbReference type="AlphaFoldDB" id="A0A239A7U0"/>
<dbReference type="InterPro" id="IPR006664">
    <property type="entry name" value="OMP_bac"/>
</dbReference>
<evidence type="ECO:0000256" key="3">
    <source>
        <dbReference type="ARBA" id="ARBA00023237"/>
    </source>
</evidence>
<reference evidence="7 8" key="1">
    <citation type="submission" date="2017-06" db="EMBL/GenBank/DDBJ databases">
        <authorList>
            <person name="Kim H.J."/>
            <person name="Triplett B.A."/>
        </authorList>
    </citation>
    <scope>NUCLEOTIDE SEQUENCE [LARGE SCALE GENOMIC DNA]</scope>
    <source>
        <strain evidence="7 8">DSM 13116</strain>
    </source>
</reference>
<comment type="subcellular location">
    <subcellularLocation>
        <location evidence="1">Cell outer membrane</location>
    </subcellularLocation>
</comment>
<dbReference type="OrthoDB" id="5512550at2"/>
<accession>A0A239A7U0</accession>
<dbReference type="PROSITE" id="PS51123">
    <property type="entry name" value="OMPA_2"/>
    <property type="match status" value="1"/>
</dbReference>
<keyword evidence="2 4" id="KW-0472">Membrane</keyword>
<dbReference type="InterPro" id="IPR006665">
    <property type="entry name" value="OmpA-like"/>
</dbReference>
<protein>
    <submittedName>
        <fullName evidence="7">OmpA family protein</fullName>
    </submittedName>
</protein>
<dbReference type="RefSeq" id="WP_089274055.1">
    <property type="nucleotide sequence ID" value="NZ_FZOC01000003.1"/>
</dbReference>
<dbReference type="GO" id="GO:0009279">
    <property type="term" value="C:cell outer membrane"/>
    <property type="evidence" value="ECO:0007669"/>
    <property type="project" value="UniProtKB-SubCell"/>
</dbReference>
<name>A0A239A7U0_9BACT</name>
<sequence length="170" mass="18627">MPPLRILLLAMPLLLCACATTGKNAQNDISMTQTDRGVVIQSSDRILFDTGKADIKPTAKPFLDQVATILNTKSKSSVVIEGHTDNVGKAEMNQALSELRALTVMEELIERGVDKGRIKASGFGMTRPVAVNDTEAGRQLNRRTEIILLGEKEENIKRNGFDAFLRGLFN</sequence>
<evidence type="ECO:0000313" key="7">
    <source>
        <dbReference type="EMBL" id="SNR91705.1"/>
    </source>
</evidence>
<keyword evidence="5" id="KW-0732">Signal</keyword>
<dbReference type="InterPro" id="IPR036737">
    <property type="entry name" value="OmpA-like_sf"/>
</dbReference>
<dbReference type="CDD" id="cd07185">
    <property type="entry name" value="OmpA_C-like"/>
    <property type="match status" value="1"/>
</dbReference>
<dbReference type="Gene3D" id="3.30.1330.60">
    <property type="entry name" value="OmpA-like domain"/>
    <property type="match status" value="1"/>
</dbReference>
<evidence type="ECO:0000256" key="5">
    <source>
        <dbReference type="SAM" id="SignalP"/>
    </source>
</evidence>
<proteinExistence type="predicted"/>
<dbReference type="PRINTS" id="PR01021">
    <property type="entry name" value="OMPADOMAIN"/>
</dbReference>
<dbReference type="PROSITE" id="PS51257">
    <property type="entry name" value="PROKAR_LIPOPROTEIN"/>
    <property type="match status" value="1"/>
</dbReference>
<feature type="signal peptide" evidence="5">
    <location>
        <begin position="1"/>
        <end position="25"/>
    </location>
</feature>
<gene>
    <name evidence="7" type="ORF">SAMN04488503_1898</name>
</gene>
<keyword evidence="8" id="KW-1185">Reference proteome</keyword>
<dbReference type="Pfam" id="PF00691">
    <property type="entry name" value="OmpA"/>
    <property type="match status" value="1"/>
</dbReference>
<feature type="chain" id="PRO_5013212347" evidence="5">
    <location>
        <begin position="26"/>
        <end position="170"/>
    </location>
</feature>
<evidence type="ECO:0000256" key="1">
    <source>
        <dbReference type="ARBA" id="ARBA00004442"/>
    </source>
</evidence>
<dbReference type="Proteomes" id="UP000198324">
    <property type="component" value="Unassembled WGS sequence"/>
</dbReference>
<dbReference type="SUPFAM" id="SSF103088">
    <property type="entry name" value="OmpA-like"/>
    <property type="match status" value="1"/>
</dbReference>
<evidence type="ECO:0000256" key="4">
    <source>
        <dbReference type="PROSITE-ProRule" id="PRU00473"/>
    </source>
</evidence>
<dbReference type="PANTHER" id="PTHR30329:SF21">
    <property type="entry name" value="LIPOPROTEIN YIAD-RELATED"/>
    <property type="match status" value="1"/>
</dbReference>
<dbReference type="EMBL" id="FZOC01000003">
    <property type="protein sequence ID" value="SNR91705.1"/>
    <property type="molecule type" value="Genomic_DNA"/>
</dbReference>
<dbReference type="InterPro" id="IPR050330">
    <property type="entry name" value="Bact_OuterMem_StrucFunc"/>
</dbReference>
<evidence type="ECO:0000256" key="2">
    <source>
        <dbReference type="ARBA" id="ARBA00023136"/>
    </source>
</evidence>
<feature type="domain" description="OmpA-like" evidence="6">
    <location>
        <begin position="35"/>
        <end position="152"/>
    </location>
</feature>
<evidence type="ECO:0000259" key="6">
    <source>
        <dbReference type="PROSITE" id="PS51123"/>
    </source>
</evidence>
<keyword evidence="3" id="KW-0998">Cell outer membrane</keyword>